<gene>
    <name evidence="2" type="ORF">H0194_07895</name>
</gene>
<feature type="transmembrane region" description="Helical" evidence="1">
    <location>
        <begin position="53"/>
        <end position="70"/>
    </location>
</feature>
<keyword evidence="3" id="KW-1185">Reference proteome</keyword>
<feature type="transmembrane region" description="Helical" evidence="1">
    <location>
        <begin position="90"/>
        <end position="109"/>
    </location>
</feature>
<proteinExistence type="predicted"/>
<dbReference type="InterPro" id="IPR021385">
    <property type="entry name" value="DUF3017"/>
</dbReference>
<reference evidence="2 3" key="1">
    <citation type="submission" date="2020-07" db="EMBL/GenBank/DDBJ databases">
        <title>Complete genome and description of Corynebacterium incognita strain Marseille-Q3630 sp. nov.</title>
        <authorList>
            <person name="Boxberger M."/>
        </authorList>
    </citation>
    <scope>NUCLEOTIDE SEQUENCE [LARGE SCALE GENOMIC DNA]</scope>
    <source>
        <strain evidence="2 3">Marseille-Q3630</strain>
    </source>
</reference>
<dbReference type="EMBL" id="CP059404">
    <property type="protein sequence ID" value="QNE88998.1"/>
    <property type="molecule type" value="Genomic_DNA"/>
</dbReference>
<evidence type="ECO:0000313" key="3">
    <source>
        <dbReference type="Proteomes" id="UP000515743"/>
    </source>
</evidence>
<keyword evidence="1" id="KW-0472">Membrane</keyword>
<dbReference type="KEGG" id="cik:H0194_07895"/>
<name>A0A7G7CN32_9CORY</name>
<evidence type="ECO:0000313" key="2">
    <source>
        <dbReference type="EMBL" id="QNE88998.1"/>
    </source>
</evidence>
<sequence>MSHPVTPPLSNPHDFNNAPSRLPAWAQWTGIAVFGLLFAASGFWALTEHWRRATFALGVGMLWLAVLRLTCDSDKMGILAVRSRRFDAAFSAALGALMAFLSASVDALGS</sequence>
<evidence type="ECO:0000256" key="1">
    <source>
        <dbReference type="SAM" id="Phobius"/>
    </source>
</evidence>
<dbReference type="AlphaFoldDB" id="A0A7G7CN32"/>
<organism evidence="2 3">
    <name type="scientific">Corynebacterium incognita</name>
    <dbReference type="NCBI Taxonomy" id="2754725"/>
    <lineage>
        <taxon>Bacteria</taxon>
        <taxon>Bacillati</taxon>
        <taxon>Actinomycetota</taxon>
        <taxon>Actinomycetes</taxon>
        <taxon>Mycobacteriales</taxon>
        <taxon>Corynebacteriaceae</taxon>
        <taxon>Corynebacterium</taxon>
    </lineage>
</organism>
<protein>
    <submittedName>
        <fullName evidence="2">DUF3017 domain-containing protein</fullName>
    </submittedName>
</protein>
<feature type="transmembrane region" description="Helical" evidence="1">
    <location>
        <begin position="25"/>
        <end position="46"/>
    </location>
</feature>
<keyword evidence="1" id="KW-0812">Transmembrane</keyword>
<keyword evidence="1" id="KW-1133">Transmembrane helix</keyword>
<accession>A0A7G7CN32</accession>
<dbReference type="Pfam" id="PF11222">
    <property type="entry name" value="DUF3017"/>
    <property type="match status" value="1"/>
</dbReference>
<dbReference type="RefSeq" id="WP_185175384.1">
    <property type="nucleotide sequence ID" value="NZ_CP059404.1"/>
</dbReference>
<dbReference type="Proteomes" id="UP000515743">
    <property type="component" value="Chromosome"/>
</dbReference>